<evidence type="ECO:0000256" key="7">
    <source>
        <dbReference type="ARBA" id="ARBA00022989"/>
    </source>
</evidence>
<feature type="transmembrane region" description="Helical" evidence="10">
    <location>
        <begin position="89"/>
        <end position="111"/>
    </location>
</feature>
<comment type="subcellular location">
    <subcellularLocation>
        <location evidence="1">Membrane</location>
        <topology evidence="1">Multi-pass membrane protein</topology>
    </subcellularLocation>
</comment>
<dbReference type="GO" id="GO:0006679">
    <property type="term" value="P:glucosylceramide biosynthetic process"/>
    <property type="evidence" value="ECO:0007669"/>
    <property type="project" value="TreeGrafter"/>
</dbReference>
<comment type="pathway">
    <text evidence="2">Lipid metabolism; sphingolipid metabolism.</text>
</comment>
<evidence type="ECO:0000256" key="1">
    <source>
        <dbReference type="ARBA" id="ARBA00004141"/>
    </source>
</evidence>
<comment type="pathway">
    <text evidence="3">Sphingolipid metabolism.</text>
</comment>
<dbReference type="EMBL" id="SKBM01000006">
    <property type="protein sequence ID" value="TCZ64079.1"/>
    <property type="molecule type" value="Genomic_DNA"/>
</dbReference>
<sequence>MSLVKERIHGTGRFRPRASVRDRPGRGVAGPVAVRAARRQRPADASVPVAGSHPGPRRRWLASAPRSGIRRAAAAGRRGTRYRCVVMELLMPGLGLLAGLAALAGSATTLLSARAVARLAATPPVAGPALPASILKPLHGAPPGLGSALASTLAQAHAAPFEVLFAVRDPADPAAAVAEATMAAAPGVAARLLRDPRLHGPNRKVSQLMNLEGAARHPVLVVADADMQVPPHWLAAVTAPLADPAVGLVTCLYRGEPADGGLWSRLAALWIDWQFLPNAALGEAMGRANGCYGATMALRAETLARIGGFAALADLLADDHALGAAVRRLGLRVVVAPVLPGHVQAEPGPGVLARHELRWARTLRSLDPPGYAGMGVTFPLAWGALAALLTPWGWLALPVAFGARLTLAIRVDRALRRGLSPGRLMLLPLRDGLSFAIWAVGLARGTVTWQGRRFRMRPDGSMVEA</sequence>
<evidence type="ECO:0000256" key="6">
    <source>
        <dbReference type="ARBA" id="ARBA00022692"/>
    </source>
</evidence>
<evidence type="ECO:0000256" key="2">
    <source>
        <dbReference type="ARBA" id="ARBA00004760"/>
    </source>
</evidence>
<evidence type="ECO:0000313" key="11">
    <source>
        <dbReference type="EMBL" id="TCZ64079.1"/>
    </source>
</evidence>
<comment type="caution">
    <text evidence="11">The sequence shown here is derived from an EMBL/GenBank/DDBJ whole genome shotgun (WGS) entry which is preliminary data.</text>
</comment>
<name>A0A4R4DQ54_9PROT</name>
<accession>A0A4R4DQ54</accession>
<dbReference type="GO" id="GO:0008120">
    <property type="term" value="F:ceramide glucosyltransferase activity"/>
    <property type="evidence" value="ECO:0007669"/>
    <property type="project" value="TreeGrafter"/>
</dbReference>
<evidence type="ECO:0000256" key="8">
    <source>
        <dbReference type="ARBA" id="ARBA00023136"/>
    </source>
</evidence>
<dbReference type="Gene3D" id="3.90.550.10">
    <property type="entry name" value="Spore Coat Polysaccharide Biosynthesis Protein SpsA, Chain A"/>
    <property type="match status" value="1"/>
</dbReference>
<dbReference type="Proteomes" id="UP000295023">
    <property type="component" value="Unassembled WGS sequence"/>
</dbReference>
<keyword evidence="6 10" id="KW-0812">Transmembrane</keyword>
<dbReference type="OrthoDB" id="9814255at2"/>
<evidence type="ECO:0000256" key="5">
    <source>
        <dbReference type="ARBA" id="ARBA00022679"/>
    </source>
</evidence>
<keyword evidence="5 11" id="KW-0808">Transferase</keyword>
<protein>
    <submittedName>
        <fullName evidence="11">Glycosyltransferase</fullName>
    </submittedName>
</protein>
<keyword evidence="8 10" id="KW-0472">Membrane</keyword>
<dbReference type="GO" id="GO:0016020">
    <property type="term" value="C:membrane"/>
    <property type="evidence" value="ECO:0007669"/>
    <property type="project" value="UniProtKB-SubCell"/>
</dbReference>
<evidence type="ECO:0000256" key="4">
    <source>
        <dbReference type="ARBA" id="ARBA00022676"/>
    </source>
</evidence>
<evidence type="ECO:0000256" key="10">
    <source>
        <dbReference type="SAM" id="Phobius"/>
    </source>
</evidence>
<proteinExistence type="predicted"/>
<feature type="region of interest" description="Disordered" evidence="9">
    <location>
        <begin position="1"/>
        <end position="60"/>
    </location>
</feature>
<dbReference type="InterPro" id="IPR017835">
    <property type="entry name" value="Hopen-assoc_HpnI"/>
</dbReference>
<dbReference type="NCBIfam" id="TIGR03472">
    <property type="entry name" value="HpnI"/>
    <property type="match status" value="1"/>
</dbReference>
<keyword evidence="4" id="KW-0328">Glycosyltransferase</keyword>
<keyword evidence="12" id="KW-1185">Reference proteome</keyword>
<evidence type="ECO:0000313" key="12">
    <source>
        <dbReference type="Proteomes" id="UP000295023"/>
    </source>
</evidence>
<dbReference type="SUPFAM" id="SSF53448">
    <property type="entry name" value="Nucleotide-diphospho-sugar transferases"/>
    <property type="match status" value="1"/>
</dbReference>
<dbReference type="InterPro" id="IPR025993">
    <property type="entry name" value="Ceramide_glucosylTrfase"/>
</dbReference>
<evidence type="ECO:0000256" key="9">
    <source>
        <dbReference type="SAM" id="MobiDB-lite"/>
    </source>
</evidence>
<dbReference type="Pfam" id="PF13506">
    <property type="entry name" value="Glyco_transf_21"/>
    <property type="match status" value="1"/>
</dbReference>
<dbReference type="InterPro" id="IPR029044">
    <property type="entry name" value="Nucleotide-diphossugar_trans"/>
</dbReference>
<dbReference type="PANTHER" id="PTHR12726:SF0">
    <property type="entry name" value="CERAMIDE GLUCOSYLTRANSFERASE"/>
    <property type="match status" value="1"/>
</dbReference>
<dbReference type="AlphaFoldDB" id="A0A4R4DQ54"/>
<keyword evidence="7 10" id="KW-1133">Transmembrane helix</keyword>
<organism evidence="11 12">
    <name type="scientific">Roseicella aquatilis</name>
    <dbReference type="NCBI Taxonomy" id="2527868"/>
    <lineage>
        <taxon>Bacteria</taxon>
        <taxon>Pseudomonadati</taxon>
        <taxon>Pseudomonadota</taxon>
        <taxon>Alphaproteobacteria</taxon>
        <taxon>Acetobacterales</taxon>
        <taxon>Roseomonadaceae</taxon>
        <taxon>Roseicella</taxon>
    </lineage>
</organism>
<evidence type="ECO:0000256" key="3">
    <source>
        <dbReference type="ARBA" id="ARBA00004991"/>
    </source>
</evidence>
<dbReference type="PANTHER" id="PTHR12726">
    <property type="entry name" value="CERAMIDE GLUCOSYLTRANSFERASE"/>
    <property type="match status" value="1"/>
</dbReference>
<gene>
    <name evidence="11" type="ORF">EXY23_08940</name>
</gene>
<reference evidence="11 12" key="1">
    <citation type="submission" date="2019-03" db="EMBL/GenBank/DDBJ databases">
        <title>Paracraurococcus aquatilis NE82 genome sequence.</title>
        <authorList>
            <person name="Zhao Y."/>
            <person name="Du Z."/>
        </authorList>
    </citation>
    <scope>NUCLEOTIDE SEQUENCE [LARGE SCALE GENOMIC DNA]</scope>
    <source>
        <strain evidence="11 12">NE82</strain>
    </source>
</reference>